<proteinExistence type="predicted"/>
<keyword evidence="4" id="KW-1185">Reference proteome</keyword>
<dbReference type="InterPro" id="IPR036291">
    <property type="entry name" value="NAD(P)-bd_dom_sf"/>
</dbReference>
<evidence type="ECO:0000259" key="1">
    <source>
        <dbReference type="Pfam" id="PF01408"/>
    </source>
</evidence>
<evidence type="ECO:0000313" key="3">
    <source>
        <dbReference type="EMBL" id="EET60082.1"/>
    </source>
</evidence>
<gene>
    <name evidence="3" type="ORF">BRYFOR_07933</name>
</gene>
<dbReference type="SUPFAM" id="SSF51735">
    <property type="entry name" value="NAD(P)-binding Rossmann-fold domains"/>
    <property type="match status" value="1"/>
</dbReference>
<dbReference type="Proteomes" id="UP000005561">
    <property type="component" value="Unassembled WGS sequence"/>
</dbReference>
<dbReference type="EMBL" id="ACCL02000013">
    <property type="protein sequence ID" value="EET60082.1"/>
    <property type="molecule type" value="Genomic_DNA"/>
</dbReference>
<dbReference type="InterPro" id="IPR052515">
    <property type="entry name" value="Gfo/Idh/MocA_Oxidoreductase"/>
</dbReference>
<evidence type="ECO:0000259" key="2">
    <source>
        <dbReference type="Pfam" id="PF22725"/>
    </source>
</evidence>
<dbReference type="RefSeq" id="WP_006862719.1">
    <property type="nucleotide sequence ID" value="NZ_ACCL02000013.1"/>
</dbReference>
<name>C6LH23_9FIRM</name>
<sequence length="410" mass="45002">MTGVGIIGMGSISESHIRAYRQFDGCCRIAALYDRKLEKALEKKKAFHLEAEIYADYRELLKNPEVQLVSICLPPYLHAGVAVECMRAGKHVLLEKPMAPSLEECDRMLTEQKRAGCYLGVISQNRYRKENLFLKRMVESGVAGPVLSGEVRSCWYRGNAYYAPAWRGNWETEGGGCLLNHAIHQIDLLDWILGKPCEVYAVMKNLAHPGSEVEDMAAAILRYPSGAVITLEVSLVSHGEKQSIVLQGTEAALSAPFSVECSRENETGFPEENRELKDRLIREYQSMEEPPFSGFAGQIDAVLSALESGKTCGVTKADGRDAAGVATAQKIWERCGVTKADGRDAAGVATVQKIWERCGVTGEDGRDAIEVVTALYESAVTGTAVKLPSGIQSGFYSRDGRLMRLKEKTL</sequence>
<evidence type="ECO:0000313" key="4">
    <source>
        <dbReference type="Proteomes" id="UP000005561"/>
    </source>
</evidence>
<dbReference type="OrthoDB" id="9781966at2"/>
<dbReference type="GO" id="GO:0000166">
    <property type="term" value="F:nucleotide binding"/>
    <property type="evidence" value="ECO:0007669"/>
    <property type="project" value="InterPro"/>
</dbReference>
<dbReference type="PANTHER" id="PTHR43249">
    <property type="entry name" value="UDP-N-ACETYL-2-AMINO-2-DEOXY-D-GLUCURONATE OXIDASE"/>
    <property type="match status" value="1"/>
</dbReference>
<feature type="domain" description="Gfo/Idh/MocA-like oxidoreductase N-terminal" evidence="1">
    <location>
        <begin position="4"/>
        <end position="121"/>
    </location>
</feature>
<dbReference type="Pfam" id="PF01408">
    <property type="entry name" value="GFO_IDH_MocA"/>
    <property type="match status" value="1"/>
</dbReference>
<dbReference type="Pfam" id="PF22725">
    <property type="entry name" value="GFO_IDH_MocA_C3"/>
    <property type="match status" value="1"/>
</dbReference>
<dbReference type="eggNOG" id="COG0673">
    <property type="taxonomic scope" value="Bacteria"/>
</dbReference>
<dbReference type="InterPro" id="IPR000683">
    <property type="entry name" value="Gfo/Idh/MocA-like_OxRdtase_N"/>
</dbReference>
<dbReference type="SUPFAM" id="SSF55347">
    <property type="entry name" value="Glyceraldehyde-3-phosphate dehydrogenase-like, C-terminal domain"/>
    <property type="match status" value="1"/>
</dbReference>
<feature type="domain" description="GFO/IDH/MocA-like oxidoreductase" evidence="2">
    <location>
        <begin position="134"/>
        <end position="253"/>
    </location>
</feature>
<dbReference type="STRING" id="168384.SAMN05660368_02708"/>
<accession>C6LH23</accession>
<organism evidence="3 4">
    <name type="scientific">Marvinbryantia formatexigens DSM 14469</name>
    <dbReference type="NCBI Taxonomy" id="478749"/>
    <lineage>
        <taxon>Bacteria</taxon>
        <taxon>Bacillati</taxon>
        <taxon>Bacillota</taxon>
        <taxon>Clostridia</taxon>
        <taxon>Lachnospirales</taxon>
        <taxon>Lachnospiraceae</taxon>
        <taxon>Marvinbryantia</taxon>
    </lineage>
</organism>
<dbReference type="AlphaFoldDB" id="C6LH23"/>
<dbReference type="InterPro" id="IPR055170">
    <property type="entry name" value="GFO_IDH_MocA-like_dom"/>
</dbReference>
<dbReference type="Gene3D" id="3.30.360.10">
    <property type="entry name" value="Dihydrodipicolinate Reductase, domain 2"/>
    <property type="match status" value="1"/>
</dbReference>
<comment type="caution">
    <text evidence="3">The sequence shown here is derived from an EMBL/GenBank/DDBJ whole genome shotgun (WGS) entry which is preliminary data.</text>
</comment>
<reference evidence="3" key="1">
    <citation type="submission" date="2009-07" db="EMBL/GenBank/DDBJ databases">
        <authorList>
            <person name="Weinstock G."/>
            <person name="Sodergren E."/>
            <person name="Clifton S."/>
            <person name="Fulton L."/>
            <person name="Fulton B."/>
            <person name="Courtney L."/>
            <person name="Fronick C."/>
            <person name="Harrison M."/>
            <person name="Strong C."/>
            <person name="Farmer C."/>
            <person name="Delahaunty K."/>
            <person name="Markovic C."/>
            <person name="Hall O."/>
            <person name="Minx P."/>
            <person name="Tomlinson C."/>
            <person name="Mitreva M."/>
            <person name="Nelson J."/>
            <person name="Hou S."/>
            <person name="Wollam A."/>
            <person name="Pepin K.H."/>
            <person name="Johnson M."/>
            <person name="Bhonagiri V."/>
            <person name="Nash W.E."/>
            <person name="Warren W."/>
            <person name="Chinwalla A."/>
            <person name="Mardis E.R."/>
            <person name="Wilson R.K."/>
        </authorList>
    </citation>
    <scope>NUCLEOTIDE SEQUENCE [LARGE SCALE GENOMIC DNA]</scope>
    <source>
        <strain evidence="3">DSM 14469</strain>
    </source>
</reference>
<dbReference type="Gene3D" id="3.40.50.720">
    <property type="entry name" value="NAD(P)-binding Rossmann-like Domain"/>
    <property type="match status" value="1"/>
</dbReference>
<dbReference type="PANTHER" id="PTHR43249:SF1">
    <property type="entry name" value="D-GLUCOSIDE 3-DEHYDROGENASE"/>
    <property type="match status" value="1"/>
</dbReference>
<protein>
    <submittedName>
        <fullName evidence="3">Oxidoreductase, NAD-binding domain protein</fullName>
    </submittedName>
</protein>